<proteinExistence type="predicted"/>
<dbReference type="Proteomes" id="UP001194714">
    <property type="component" value="Unassembled WGS sequence"/>
</dbReference>
<accession>A0ABS0AZ00</accession>
<keyword evidence="1" id="KW-0812">Transmembrane</keyword>
<comment type="caution">
    <text evidence="2">The sequence shown here is derived from an EMBL/GenBank/DDBJ whole genome shotgun (WGS) entry which is preliminary data.</text>
</comment>
<reference evidence="2 3" key="1">
    <citation type="submission" date="2020-01" db="EMBL/GenBank/DDBJ databases">
        <title>Draft genome sequence of Cand. Neptunochlamydia vexilliferae K9.</title>
        <authorList>
            <person name="Schulz F."/>
            <person name="Koestlbacher S."/>
            <person name="Wascher F."/>
            <person name="Pizzetti I."/>
            <person name="Horn M."/>
        </authorList>
    </citation>
    <scope>NUCLEOTIDE SEQUENCE [LARGE SCALE GENOMIC DNA]</scope>
    <source>
        <strain evidence="2 3">K9</strain>
    </source>
</reference>
<keyword evidence="1" id="KW-0472">Membrane</keyword>
<evidence type="ECO:0000256" key="1">
    <source>
        <dbReference type="SAM" id="Phobius"/>
    </source>
</evidence>
<evidence type="ECO:0000313" key="3">
    <source>
        <dbReference type="Proteomes" id="UP001194714"/>
    </source>
</evidence>
<protein>
    <submittedName>
        <fullName evidence="2">Uncharacterized protein</fullName>
    </submittedName>
</protein>
<keyword evidence="3" id="KW-1185">Reference proteome</keyword>
<dbReference type="EMBL" id="JAAEJV010000019">
    <property type="protein sequence ID" value="MBF5059341.1"/>
    <property type="molecule type" value="Genomic_DNA"/>
</dbReference>
<keyword evidence="1" id="KW-1133">Transmembrane helix</keyword>
<feature type="transmembrane region" description="Helical" evidence="1">
    <location>
        <begin position="47"/>
        <end position="67"/>
    </location>
</feature>
<organism evidence="2 3">
    <name type="scientific">Candidatus Neptunichlamydia vexilliferae</name>
    <dbReference type="NCBI Taxonomy" id="1651774"/>
    <lineage>
        <taxon>Bacteria</taxon>
        <taxon>Pseudomonadati</taxon>
        <taxon>Chlamydiota</taxon>
        <taxon>Chlamydiia</taxon>
        <taxon>Parachlamydiales</taxon>
        <taxon>Simkaniaceae</taxon>
        <taxon>Candidatus Neptunichlamydia</taxon>
    </lineage>
</organism>
<evidence type="ECO:0000313" key="2">
    <source>
        <dbReference type="EMBL" id="MBF5059341.1"/>
    </source>
</evidence>
<sequence length="76" mass="8139">MIAGATAGYTLLAGFLSEKCLESTNPIRKFLCDTNEKDSNNKSMPNAVLIAGFLVVICSASATYGAIKNTYTWIKS</sequence>
<gene>
    <name evidence="2" type="ORF">NEPTK9_000851</name>
</gene>
<name>A0ABS0AZ00_9BACT</name>